<dbReference type="InterPro" id="IPR015943">
    <property type="entry name" value="WD40/YVTN_repeat-like_dom_sf"/>
</dbReference>
<feature type="domain" description="Carbohydrate-binding module family 96" evidence="5">
    <location>
        <begin position="917"/>
        <end position="1047"/>
    </location>
</feature>
<evidence type="ECO:0000256" key="4">
    <source>
        <dbReference type="SAM" id="MobiDB-lite"/>
    </source>
</evidence>
<comment type="subcellular location">
    <subcellularLocation>
        <location evidence="1">Secreted</location>
    </subcellularLocation>
</comment>
<feature type="domain" description="Carbohydrate-binding module family 96" evidence="5">
    <location>
        <begin position="770"/>
        <end position="889"/>
    </location>
</feature>
<dbReference type="EMBL" id="BIFR01000001">
    <property type="protein sequence ID" value="GCE13984.1"/>
    <property type="molecule type" value="Genomic_DNA"/>
</dbReference>
<keyword evidence="2" id="KW-0964">Secreted</keyword>
<feature type="region of interest" description="Disordered" evidence="4">
    <location>
        <begin position="890"/>
        <end position="918"/>
    </location>
</feature>
<protein>
    <recommendedName>
        <fullName evidence="5">Carbohydrate-binding module family 96 domain-containing protein</fullName>
    </recommendedName>
</protein>
<feature type="region of interest" description="Disordered" evidence="4">
    <location>
        <begin position="733"/>
        <end position="759"/>
    </location>
</feature>
<sequence>MHKVRAKVLASGLLISVVILALIVTVKFPTPSAHAADISNTYNWKQLKIGGGGWITGIVAQPTTPNLLYARADVGGLYKWNESTQAWTQLLVAGAVPNPTSSDYQVESVATSKSNNQVVYAAVGITYDFTNDTPSGRILKSTNQGQTWTDNGQRWKINGNADNRQESERLVIDPNNENIVYFGSRNMGLWRTIDGGQNWTQISQVPVVYTSGDNNPAGVKFVAFDPTSSVVNGVTQRIYAGVAGSGVYISNDGGNSWTNIYPTSQSIEAGDIGSDGQAYFSITDGHIRRYTPSSNSWADVSPSGNPNYLTVSVDPFNPQRIIAGTAPVSGGHLYRTTNGGTSWDTINVSLASADIPWITNSDEYNWLSVGNIIFDPKVQDRLWFGEGTGVFRADGLSGSSFTLNFVSKGIEEMVSTDLVAPPGGQPVNTNWDRQGFYHANPDQYPQGELTNDKFSSGWDLDYSGQNPQFLVDVVSDHRFLNPDYSGYSTDGGKTWTPFSGTSTSNDRFAGNIAVSATDTNNIVRLPTYGRAPYVSTDRGATWNPLPFFNNVTGLHVQYYLSQLKLLASDKVDGSFYIYSSSGAFYRSTNSGQTWTQAASAPQGGNDAWVFSQIHAVPGHAGSVWSSTAQGGISYTEDKGDHWTKIAAIQESHAFGFGAPLAGASYPAVYANAKINNQWGIWRSGDKGATWDLVSTAPAGIYDNVQVVTGDMNVAGRVYVGFSGNGFVYGDTGSTGGNGGGGSTSTTLNPTADRDDWSSDTGSETYLNASQYTNSYLKFNLSSVSGTISSAKLRVYRNDTGQGNLTVNAHQVTNDSWTENSSSSLPGVGSTITTTASNATGYVEFDVTSFVQSRLSGGQVSLAINTSAGGWTGFASRESSTNQPQLVVTTASTATPTPTPSPKTTSLVPGADRDNWSSDTGSETYLNVSQYTTSYLKFNLSSISGNVSSAKLRVYRNDVGQGNLTVTVSQVTNDSWSETDASTLPAVGSTITTTSSNATGYVEFDVTSFVKSRLSGGQVSLAISTSAGGWTGFASRESSTNKPQLVVITN</sequence>
<evidence type="ECO:0000256" key="1">
    <source>
        <dbReference type="ARBA" id="ARBA00004613"/>
    </source>
</evidence>
<dbReference type="NCBIfam" id="NF033679">
    <property type="entry name" value="DNRLRE_dom"/>
    <property type="match status" value="2"/>
</dbReference>
<evidence type="ECO:0000259" key="5">
    <source>
        <dbReference type="Pfam" id="PF24517"/>
    </source>
</evidence>
<dbReference type="GO" id="GO:0010411">
    <property type="term" value="P:xyloglucan metabolic process"/>
    <property type="evidence" value="ECO:0007669"/>
    <property type="project" value="TreeGrafter"/>
</dbReference>
<organism evidence="6 7">
    <name type="scientific">Tengunoibacter tsumagoiensis</name>
    <dbReference type="NCBI Taxonomy" id="2014871"/>
    <lineage>
        <taxon>Bacteria</taxon>
        <taxon>Bacillati</taxon>
        <taxon>Chloroflexota</taxon>
        <taxon>Ktedonobacteria</taxon>
        <taxon>Ktedonobacterales</taxon>
        <taxon>Dictyobacteraceae</taxon>
        <taxon>Tengunoibacter</taxon>
    </lineage>
</organism>
<evidence type="ECO:0000256" key="3">
    <source>
        <dbReference type="ARBA" id="ARBA00022729"/>
    </source>
</evidence>
<accession>A0A402A499</accession>
<evidence type="ECO:0000256" key="2">
    <source>
        <dbReference type="ARBA" id="ARBA00022525"/>
    </source>
</evidence>
<dbReference type="Proteomes" id="UP000287352">
    <property type="component" value="Unassembled WGS sequence"/>
</dbReference>
<name>A0A402A499_9CHLR</name>
<dbReference type="AlphaFoldDB" id="A0A402A499"/>
<dbReference type="CDD" id="cd15482">
    <property type="entry name" value="Sialidase_non-viral"/>
    <property type="match status" value="1"/>
</dbReference>
<feature type="compositionally biased region" description="Gly residues" evidence="4">
    <location>
        <begin position="733"/>
        <end position="742"/>
    </location>
</feature>
<comment type="caution">
    <text evidence="6">The sequence shown here is derived from an EMBL/GenBank/DDBJ whole genome shotgun (WGS) entry which is preliminary data.</text>
</comment>
<evidence type="ECO:0000313" key="6">
    <source>
        <dbReference type="EMBL" id="GCE13984.1"/>
    </source>
</evidence>
<reference evidence="7" key="1">
    <citation type="submission" date="2018-12" db="EMBL/GenBank/DDBJ databases">
        <title>Tengunoibacter tsumagoiensis gen. nov., sp. nov., Dictyobacter kobayashii sp. nov., D. alpinus sp. nov., and D. joshuensis sp. nov. and description of Dictyobacteraceae fam. nov. within the order Ktedonobacterales isolated from Tengu-no-mugimeshi.</title>
        <authorList>
            <person name="Wang C.M."/>
            <person name="Zheng Y."/>
            <person name="Sakai Y."/>
            <person name="Toyoda A."/>
            <person name="Minakuchi Y."/>
            <person name="Abe K."/>
            <person name="Yokota A."/>
            <person name="Yabe S."/>
        </authorList>
    </citation>
    <scope>NUCLEOTIDE SEQUENCE [LARGE SCALE GENOMIC DNA]</scope>
    <source>
        <strain evidence="7">Uno3</strain>
    </source>
</reference>
<dbReference type="SUPFAM" id="SSF110296">
    <property type="entry name" value="Oligoxyloglucan reducing end-specific cellobiohydrolase"/>
    <property type="match status" value="2"/>
</dbReference>
<dbReference type="InterPro" id="IPR052025">
    <property type="entry name" value="Xyloglucanase_GH74"/>
</dbReference>
<gene>
    <name evidence="6" type="ORF">KTT_38430</name>
</gene>
<dbReference type="PANTHER" id="PTHR43739">
    <property type="entry name" value="XYLOGLUCANASE (EUROFUNG)"/>
    <property type="match status" value="1"/>
</dbReference>
<proteinExistence type="predicted"/>
<evidence type="ECO:0000313" key="7">
    <source>
        <dbReference type="Proteomes" id="UP000287352"/>
    </source>
</evidence>
<keyword evidence="7" id="KW-1185">Reference proteome</keyword>
<dbReference type="RefSeq" id="WP_161975606.1">
    <property type="nucleotide sequence ID" value="NZ_BIFR01000001.1"/>
</dbReference>
<dbReference type="InterPro" id="IPR055372">
    <property type="entry name" value="CBM96"/>
</dbReference>
<keyword evidence="3" id="KW-0732">Signal</keyword>
<dbReference type="Gene3D" id="2.60.120.970">
    <property type="match status" value="2"/>
</dbReference>
<dbReference type="PANTHER" id="PTHR43739:SF5">
    <property type="entry name" value="EXO-ALPHA-SIALIDASE"/>
    <property type="match status" value="1"/>
</dbReference>
<dbReference type="Pfam" id="PF24517">
    <property type="entry name" value="CBM96"/>
    <property type="match status" value="2"/>
</dbReference>
<dbReference type="Gene3D" id="2.130.10.10">
    <property type="entry name" value="YVTN repeat-like/Quinoprotein amine dehydrogenase"/>
    <property type="match status" value="2"/>
</dbReference>
<dbReference type="GO" id="GO:0005576">
    <property type="term" value="C:extracellular region"/>
    <property type="evidence" value="ECO:0007669"/>
    <property type="project" value="UniProtKB-SubCell"/>
</dbReference>
<feature type="compositionally biased region" description="Low complexity" evidence="4">
    <location>
        <begin position="890"/>
        <end position="905"/>
    </location>
</feature>